<accession>S8EVS7</accession>
<dbReference type="InParanoid" id="S8EVS7"/>
<keyword evidence="3" id="KW-1185">Reference proteome</keyword>
<evidence type="ECO:0000256" key="1">
    <source>
        <dbReference type="SAM" id="MobiDB-lite"/>
    </source>
</evidence>
<dbReference type="AlphaFoldDB" id="S8EVS7"/>
<feature type="compositionally biased region" description="Basic and acidic residues" evidence="1">
    <location>
        <begin position="77"/>
        <end position="89"/>
    </location>
</feature>
<name>S8EVS7_FOMSC</name>
<feature type="compositionally biased region" description="Low complexity" evidence="1">
    <location>
        <begin position="109"/>
        <end position="140"/>
    </location>
</feature>
<gene>
    <name evidence="2" type="ORF">FOMPIDRAFT_1044111</name>
</gene>
<evidence type="ECO:0000313" key="2">
    <source>
        <dbReference type="EMBL" id="EPS93715.1"/>
    </source>
</evidence>
<dbReference type="HOGENOM" id="CLU_1408790_0_0_1"/>
<reference evidence="2 3" key="1">
    <citation type="journal article" date="2012" name="Science">
        <title>The Paleozoic origin of enzymatic lignin decomposition reconstructed from 31 fungal genomes.</title>
        <authorList>
            <person name="Floudas D."/>
            <person name="Binder M."/>
            <person name="Riley R."/>
            <person name="Barry K."/>
            <person name="Blanchette R.A."/>
            <person name="Henrissat B."/>
            <person name="Martinez A.T."/>
            <person name="Otillar R."/>
            <person name="Spatafora J.W."/>
            <person name="Yadav J.S."/>
            <person name="Aerts A."/>
            <person name="Benoit I."/>
            <person name="Boyd A."/>
            <person name="Carlson A."/>
            <person name="Copeland A."/>
            <person name="Coutinho P.M."/>
            <person name="de Vries R.P."/>
            <person name="Ferreira P."/>
            <person name="Findley K."/>
            <person name="Foster B."/>
            <person name="Gaskell J."/>
            <person name="Glotzer D."/>
            <person name="Gorecki P."/>
            <person name="Heitman J."/>
            <person name="Hesse C."/>
            <person name="Hori C."/>
            <person name="Igarashi K."/>
            <person name="Jurgens J.A."/>
            <person name="Kallen N."/>
            <person name="Kersten P."/>
            <person name="Kohler A."/>
            <person name="Kuees U."/>
            <person name="Kumar T.K.A."/>
            <person name="Kuo A."/>
            <person name="LaButti K."/>
            <person name="Larrondo L.F."/>
            <person name="Lindquist E."/>
            <person name="Ling A."/>
            <person name="Lombard V."/>
            <person name="Lucas S."/>
            <person name="Lundell T."/>
            <person name="Martin R."/>
            <person name="McLaughlin D.J."/>
            <person name="Morgenstern I."/>
            <person name="Morin E."/>
            <person name="Murat C."/>
            <person name="Nagy L.G."/>
            <person name="Nolan M."/>
            <person name="Ohm R.A."/>
            <person name="Patyshakuliyeva A."/>
            <person name="Rokas A."/>
            <person name="Ruiz-Duenas F.J."/>
            <person name="Sabat G."/>
            <person name="Salamov A."/>
            <person name="Samejima M."/>
            <person name="Schmutz J."/>
            <person name="Slot J.C."/>
            <person name="St John F."/>
            <person name="Stenlid J."/>
            <person name="Sun H."/>
            <person name="Sun S."/>
            <person name="Syed K."/>
            <person name="Tsang A."/>
            <person name="Wiebenga A."/>
            <person name="Young D."/>
            <person name="Pisabarro A."/>
            <person name="Eastwood D.C."/>
            <person name="Martin F."/>
            <person name="Cullen D."/>
            <person name="Grigoriev I.V."/>
            <person name="Hibbett D.S."/>
        </authorList>
    </citation>
    <scope>NUCLEOTIDE SEQUENCE</scope>
    <source>
        <strain evidence="3">FP-58527</strain>
    </source>
</reference>
<feature type="compositionally biased region" description="Polar residues" evidence="1">
    <location>
        <begin position="150"/>
        <end position="168"/>
    </location>
</feature>
<dbReference type="EMBL" id="KE504260">
    <property type="protein sequence ID" value="EPS93715.1"/>
    <property type="molecule type" value="Genomic_DNA"/>
</dbReference>
<proteinExistence type="predicted"/>
<protein>
    <submittedName>
        <fullName evidence="2">Uncharacterized protein</fullName>
    </submittedName>
</protein>
<feature type="compositionally biased region" description="Polar residues" evidence="1">
    <location>
        <begin position="46"/>
        <end position="56"/>
    </location>
</feature>
<evidence type="ECO:0000313" key="3">
    <source>
        <dbReference type="Proteomes" id="UP000015241"/>
    </source>
</evidence>
<feature type="compositionally biased region" description="Low complexity" evidence="1">
    <location>
        <begin position="29"/>
        <end position="45"/>
    </location>
</feature>
<feature type="region of interest" description="Disordered" evidence="1">
    <location>
        <begin position="1"/>
        <end position="193"/>
    </location>
</feature>
<sequence length="193" mass="20555">MASRPPSRTPGRKIAAHAPPKSSRPPVTPVASRAPSASRPLPSTSKSLNPRTPSRASTQSRMTTPRSSRPTTPCPNRDAHKLPTPERKPPVPRVTLRKEVEVTHTVGGAKVAVPRSSPSAPSTPRKAAARLTTPRATPSRRAARADENALPSSRGVTGNSDTASTATGRQLLRTPLRQKQAENNSPAKPVFRF</sequence>
<feature type="compositionally biased region" description="Low complexity" evidence="1">
    <location>
        <begin position="57"/>
        <end position="76"/>
    </location>
</feature>
<dbReference type="Proteomes" id="UP000015241">
    <property type="component" value="Unassembled WGS sequence"/>
</dbReference>
<organism evidence="2 3">
    <name type="scientific">Fomitopsis schrenkii</name>
    <name type="common">Brown rot fungus</name>
    <dbReference type="NCBI Taxonomy" id="2126942"/>
    <lineage>
        <taxon>Eukaryota</taxon>
        <taxon>Fungi</taxon>
        <taxon>Dikarya</taxon>
        <taxon>Basidiomycota</taxon>
        <taxon>Agaricomycotina</taxon>
        <taxon>Agaricomycetes</taxon>
        <taxon>Polyporales</taxon>
        <taxon>Fomitopsis</taxon>
    </lineage>
</organism>